<evidence type="ECO:0000313" key="6">
    <source>
        <dbReference type="Proteomes" id="UP000639338"/>
    </source>
</evidence>
<comment type="similarity">
    <text evidence="3">Belongs to the TTC30/dfy-1/fleer family.</text>
</comment>
<keyword evidence="3" id="KW-0969">Cilium</keyword>
<comment type="caution">
    <text evidence="5">The sequence shown here is derived from an EMBL/GenBank/DDBJ whole genome shotgun (WGS) entry which is preliminary data.</text>
</comment>
<keyword evidence="3" id="KW-0966">Cell projection</keyword>
<dbReference type="PANTHER" id="PTHR20931:SF0">
    <property type="entry name" value="TETRATRICOPEPTIDE REPEAT PROTEIN 30"/>
    <property type="match status" value="1"/>
</dbReference>
<dbReference type="GO" id="GO:0042073">
    <property type="term" value="P:intraciliary transport"/>
    <property type="evidence" value="ECO:0007669"/>
    <property type="project" value="UniProtKB-UniRule"/>
</dbReference>
<comment type="function">
    <text evidence="3">Required for polyglutamylation of axonemal tubulin. Plays a role in anterograde intraflagellar transport (IFT), the process by which cilia precursors are transported from the base of the cilium to the site of their incorporation at the tip.</text>
</comment>
<protein>
    <recommendedName>
        <fullName evidence="3">Tetratricopeptide repeat protein 30</fullName>
    </recommendedName>
</protein>
<dbReference type="GO" id="GO:0030992">
    <property type="term" value="C:intraciliary transport particle B"/>
    <property type="evidence" value="ECO:0007669"/>
    <property type="project" value="TreeGrafter"/>
</dbReference>
<evidence type="ECO:0000313" key="5">
    <source>
        <dbReference type="EMBL" id="KAF7991519.1"/>
    </source>
</evidence>
<proteinExistence type="inferred from homology"/>
<dbReference type="OrthoDB" id="10249577at2759"/>
<evidence type="ECO:0000256" key="4">
    <source>
        <dbReference type="SAM" id="Coils"/>
    </source>
</evidence>
<gene>
    <name evidence="5" type="ORF">HCN44_008890</name>
</gene>
<keyword evidence="1" id="KW-0677">Repeat</keyword>
<dbReference type="InterPro" id="IPR039941">
    <property type="entry name" value="TT30"/>
</dbReference>
<keyword evidence="4" id="KW-0175">Coiled coil</keyword>
<dbReference type="PANTHER" id="PTHR20931">
    <property type="entry name" value="TETRATRICOPEPTIDE REPEAT PROTEIN 30"/>
    <property type="match status" value="1"/>
</dbReference>
<evidence type="ECO:0000256" key="3">
    <source>
        <dbReference type="RuleBase" id="RU367070"/>
    </source>
</evidence>
<evidence type="ECO:0000256" key="1">
    <source>
        <dbReference type="ARBA" id="ARBA00022737"/>
    </source>
</evidence>
<comment type="subcellular location">
    <subcellularLocation>
        <location evidence="3">Cell projection</location>
        <location evidence="3">Cilium</location>
    </subcellularLocation>
</comment>
<accession>A0A835CQ93</accession>
<sequence length="301" mass="34647">MFDDLANKHCEILRKSTKQVQEARINHDEISVKKAVNDYDEALEKYIPVLMAQAKIYWDLGNYIQVEKIFRMSNEFCNDDHDVWRLNAAHTLFMQENKYKEATGFYEPIILDVSAIVLANLCVSYIMTTQNAEAEELMKKIEKEEETIALEEQDKKLFHLCIVNLVIGTLYCSKGNYEFGISRVMKSLEPYNKKLGTDTWFYAKRCFLSLLEQMAKQLVVLKDSTIEECIQFLEHCEIYGRDVTTGSENQLAAAATTTTTTSTIDATNNNDNLTITTPQGKQTVTYEARYLKALFLKIQML</sequence>
<feature type="coiled-coil region" evidence="4">
    <location>
        <begin position="127"/>
        <end position="154"/>
    </location>
</feature>
<dbReference type="GO" id="GO:0005879">
    <property type="term" value="C:axonemal microtubule"/>
    <property type="evidence" value="ECO:0007669"/>
    <property type="project" value="UniProtKB-UniRule"/>
</dbReference>
<evidence type="ECO:0000256" key="2">
    <source>
        <dbReference type="ARBA" id="ARBA00022803"/>
    </source>
</evidence>
<dbReference type="EMBL" id="JACMRX010000004">
    <property type="protein sequence ID" value="KAF7991519.1"/>
    <property type="molecule type" value="Genomic_DNA"/>
</dbReference>
<organism evidence="5 6">
    <name type="scientific">Aphidius gifuensis</name>
    <name type="common">Parasitoid wasp</name>
    <dbReference type="NCBI Taxonomy" id="684658"/>
    <lineage>
        <taxon>Eukaryota</taxon>
        <taxon>Metazoa</taxon>
        <taxon>Ecdysozoa</taxon>
        <taxon>Arthropoda</taxon>
        <taxon>Hexapoda</taxon>
        <taxon>Insecta</taxon>
        <taxon>Pterygota</taxon>
        <taxon>Neoptera</taxon>
        <taxon>Endopterygota</taxon>
        <taxon>Hymenoptera</taxon>
        <taxon>Apocrita</taxon>
        <taxon>Ichneumonoidea</taxon>
        <taxon>Braconidae</taxon>
        <taxon>Aphidiinae</taxon>
        <taxon>Aphidius</taxon>
    </lineage>
</organism>
<dbReference type="Proteomes" id="UP000639338">
    <property type="component" value="Unassembled WGS sequence"/>
</dbReference>
<keyword evidence="3" id="KW-0970">Cilium biogenesis/degradation</keyword>
<dbReference type="InterPro" id="IPR011990">
    <property type="entry name" value="TPR-like_helical_dom_sf"/>
</dbReference>
<keyword evidence="2 3" id="KW-0802">TPR repeat</keyword>
<dbReference type="FunFam" id="1.25.40.10:FF:000186">
    <property type="entry name" value="Tetratricopeptide repeat domain 30A"/>
    <property type="match status" value="1"/>
</dbReference>
<dbReference type="GO" id="GO:0120170">
    <property type="term" value="F:intraciliary transport particle B binding"/>
    <property type="evidence" value="ECO:0007669"/>
    <property type="project" value="TreeGrafter"/>
</dbReference>
<dbReference type="Gene3D" id="1.25.40.10">
    <property type="entry name" value="Tetratricopeptide repeat domain"/>
    <property type="match status" value="1"/>
</dbReference>
<name>A0A835CQ93_APHGI</name>
<dbReference type="SUPFAM" id="SSF48452">
    <property type="entry name" value="TPR-like"/>
    <property type="match status" value="1"/>
</dbReference>
<dbReference type="AlphaFoldDB" id="A0A835CQ93"/>
<keyword evidence="6" id="KW-1185">Reference proteome</keyword>
<reference evidence="5 6" key="1">
    <citation type="submission" date="2020-08" db="EMBL/GenBank/DDBJ databases">
        <title>Aphidius gifuensis genome sequencing and assembly.</title>
        <authorList>
            <person name="Du Z."/>
        </authorList>
    </citation>
    <scope>NUCLEOTIDE SEQUENCE [LARGE SCALE GENOMIC DNA]</scope>
    <source>
        <strain evidence="5">YNYX2018</strain>
        <tissue evidence="5">Adults</tissue>
    </source>
</reference>